<evidence type="ECO:0000256" key="1">
    <source>
        <dbReference type="SAM" id="SignalP"/>
    </source>
</evidence>
<dbReference type="Proteomes" id="UP001152759">
    <property type="component" value="Chromosome 9"/>
</dbReference>
<sequence length="72" mass="8094">MAAFIKFCFMLLLVVCAVITQTQAASEEVKACNDICKKPIADRELCCQKQGYRAYGGCFDNDKKLKCYTKRG</sequence>
<feature type="chain" id="PRO_5040147175" evidence="1">
    <location>
        <begin position="25"/>
        <end position="72"/>
    </location>
</feature>
<dbReference type="KEGG" id="btab:109040351"/>
<dbReference type="AlphaFoldDB" id="A0A9P0F7P7"/>
<evidence type="ECO:0000313" key="2">
    <source>
        <dbReference type="EMBL" id="CAH0395908.1"/>
    </source>
</evidence>
<dbReference type="EMBL" id="OU963870">
    <property type="protein sequence ID" value="CAH0395908.1"/>
    <property type="molecule type" value="Genomic_DNA"/>
</dbReference>
<feature type="signal peptide" evidence="1">
    <location>
        <begin position="1"/>
        <end position="24"/>
    </location>
</feature>
<evidence type="ECO:0000313" key="3">
    <source>
        <dbReference type="Proteomes" id="UP001152759"/>
    </source>
</evidence>
<organism evidence="2 3">
    <name type="scientific">Bemisia tabaci</name>
    <name type="common">Sweetpotato whitefly</name>
    <name type="synonym">Aleurodes tabaci</name>
    <dbReference type="NCBI Taxonomy" id="7038"/>
    <lineage>
        <taxon>Eukaryota</taxon>
        <taxon>Metazoa</taxon>
        <taxon>Ecdysozoa</taxon>
        <taxon>Arthropoda</taxon>
        <taxon>Hexapoda</taxon>
        <taxon>Insecta</taxon>
        <taxon>Pterygota</taxon>
        <taxon>Neoptera</taxon>
        <taxon>Paraneoptera</taxon>
        <taxon>Hemiptera</taxon>
        <taxon>Sternorrhyncha</taxon>
        <taxon>Aleyrodoidea</taxon>
        <taxon>Aleyrodidae</taxon>
        <taxon>Aleyrodinae</taxon>
        <taxon>Bemisia</taxon>
    </lineage>
</organism>
<reference evidence="2" key="1">
    <citation type="submission" date="2021-12" db="EMBL/GenBank/DDBJ databases">
        <authorList>
            <person name="King R."/>
        </authorList>
    </citation>
    <scope>NUCLEOTIDE SEQUENCE</scope>
</reference>
<proteinExistence type="predicted"/>
<gene>
    <name evidence="2" type="ORF">BEMITA_LOCUS14033</name>
</gene>
<keyword evidence="3" id="KW-1185">Reference proteome</keyword>
<accession>A0A9P0F7P7</accession>
<keyword evidence="1" id="KW-0732">Signal</keyword>
<name>A0A9P0F7P7_BEMTA</name>
<protein>
    <submittedName>
        <fullName evidence="2">Uncharacterized protein</fullName>
    </submittedName>
</protein>